<gene>
    <name evidence="1" type="ORF">Enr13x_32330</name>
</gene>
<dbReference type="AlphaFoldDB" id="A0A518HRB7"/>
<dbReference type="Proteomes" id="UP000319004">
    <property type="component" value="Chromosome"/>
</dbReference>
<evidence type="ECO:0000313" key="1">
    <source>
        <dbReference type="EMBL" id="QDV43377.1"/>
    </source>
</evidence>
<accession>A0A518HRB7</accession>
<organism evidence="1 2">
    <name type="scientific">Stieleria neptunia</name>
    <dbReference type="NCBI Taxonomy" id="2527979"/>
    <lineage>
        <taxon>Bacteria</taxon>
        <taxon>Pseudomonadati</taxon>
        <taxon>Planctomycetota</taxon>
        <taxon>Planctomycetia</taxon>
        <taxon>Pirellulales</taxon>
        <taxon>Pirellulaceae</taxon>
        <taxon>Stieleria</taxon>
    </lineage>
</organism>
<keyword evidence="2" id="KW-1185">Reference proteome</keyword>
<name>A0A518HRB7_9BACT</name>
<sequence length="67" mass="7687">MPGQKTVGWVTEPGVLIATHSHEAFGLSRSVKLRRKEIIRLISILSRPIVRSLRRKQLSRCHGLRFL</sequence>
<protein>
    <submittedName>
        <fullName evidence="1">Uncharacterized protein</fullName>
    </submittedName>
</protein>
<proteinExistence type="predicted"/>
<dbReference type="KEGG" id="snep:Enr13x_32330"/>
<reference evidence="1 2" key="1">
    <citation type="submission" date="2019-03" db="EMBL/GenBank/DDBJ databases">
        <title>Deep-cultivation of Planctomycetes and their phenomic and genomic characterization uncovers novel biology.</title>
        <authorList>
            <person name="Wiegand S."/>
            <person name="Jogler M."/>
            <person name="Boedeker C."/>
            <person name="Pinto D."/>
            <person name="Vollmers J."/>
            <person name="Rivas-Marin E."/>
            <person name="Kohn T."/>
            <person name="Peeters S.H."/>
            <person name="Heuer A."/>
            <person name="Rast P."/>
            <person name="Oberbeckmann S."/>
            <person name="Bunk B."/>
            <person name="Jeske O."/>
            <person name="Meyerdierks A."/>
            <person name="Storesund J.E."/>
            <person name="Kallscheuer N."/>
            <person name="Luecker S."/>
            <person name="Lage O.M."/>
            <person name="Pohl T."/>
            <person name="Merkel B.J."/>
            <person name="Hornburger P."/>
            <person name="Mueller R.-W."/>
            <person name="Bruemmer F."/>
            <person name="Labrenz M."/>
            <person name="Spormann A.M."/>
            <person name="Op den Camp H."/>
            <person name="Overmann J."/>
            <person name="Amann R."/>
            <person name="Jetten M.S.M."/>
            <person name="Mascher T."/>
            <person name="Medema M.H."/>
            <person name="Devos D.P."/>
            <person name="Kaster A.-K."/>
            <person name="Ovreas L."/>
            <person name="Rohde M."/>
            <person name="Galperin M.Y."/>
            <person name="Jogler C."/>
        </authorList>
    </citation>
    <scope>NUCLEOTIDE SEQUENCE [LARGE SCALE GENOMIC DNA]</scope>
    <source>
        <strain evidence="1 2">Enr13</strain>
    </source>
</reference>
<evidence type="ECO:0000313" key="2">
    <source>
        <dbReference type="Proteomes" id="UP000319004"/>
    </source>
</evidence>
<dbReference type="EMBL" id="CP037423">
    <property type="protein sequence ID" value="QDV43377.1"/>
    <property type="molecule type" value="Genomic_DNA"/>
</dbReference>